<reference evidence="2 3" key="1">
    <citation type="submission" date="2024-11" db="EMBL/GenBank/DDBJ databases">
        <title>Chromosome-level genome assembly of the freshwater bivalve Anodonta woodiana.</title>
        <authorList>
            <person name="Chen X."/>
        </authorList>
    </citation>
    <scope>NUCLEOTIDE SEQUENCE [LARGE SCALE GENOMIC DNA]</scope>
    <source>
        <strain evidence="2">MN2024</strain>
        <tissue evidence="2">Gills</tissue>
    </source>
</reference>
<keyword evidence="1" id="KW-0812">Transmembrane</keyword>
<name>A0ABD3WZG4_SINWO</name>
<evidence type="ECO:0000313" key="2">
    <source>
        <dbReference type="EMBL" id="KAL3878643.1"/>
    </source>
</evidence>
<proteinExistence type="predicted"/>
<keyword evidence="1" id="KW-1133">Transmembrane helix</keyword>
<gene>
    <name evidence="2" type="ORF">ACJMK2_030974</name>
</gene>
<comment type="caution">
    <text evidence="2">The sequence shown here is derived from an EMBL/GenBank/DDBJ whole genome shotgun (WGS) entry which is preliminary data.</text>
</comment>
<sequence>MRTNIHVIWRLIRLFAPSLAWKEYQHEAIFSLIGAILSVCLLSAQTIVMCKSKANTSTKNISILAALGACASIGSALLGFIVVGRMAYVILQLTAQDDFPQISSPYALIIFGIGSLVFVCVCAMELALPGMIRRETQTPFTVFENVAI</sequence>
<dbReference type="AlphaFoldDB" id="A0ABD3WZG4"/>
<keyword evidence="1" id="KW-0472">Membrane</keyword>
<accession>A0ABD3WZG4</accession>
<dbReference type="Proteomes" id="UP001634394">
    <property type="component" value="Unassembled WGS sequence"/>
</dbReference>
<protein>
    <submittedName>
        <fullName evidence="2">Uncharacterized protein</fullName>
    </submittedName>
</protein>
<evidence type="ECO:0000313" key="3">
    <source>
        <dbReference type="Proteomes" id="UP001634394"/>
    </source>
</evidence>
<feature type="transmembrane region" description="Helical" evidence="1">
    <location>
        <begin position="28"/>
        <end position="49"/>
    </location>
</feature>
<organism evidence="2 3">
    <name type="scientific">Sinanodonta woodiana</name>
    <name type="common">Chinese pond mussel</name>
    <name type="synonym">Anodonta woodiana</name>
    <dbReference type="NCBI Taxonomy" id="1069815"/>
    <lineage>
        <taxon>Eukaryota</taxon>
        <taxon>Metazoa</taxon>
        <taxon>Spiralia</taxon>
        <taxon>Lophotrochozoa</taxon>
        <taxon>Mollusca</taxon>
        <taxon>Bivalvia</taxon>
        <taxon>Autobranchia</taxon>
        <taxon>Heteroconchia</taxon>
        <taxon>Palaeoheterodonta</taxon>
        <taxon>Unionida</taxon>
        <taxon>Unionoidea</taxon>
        <taxon>Unionidae</taxon>
        <taxon>Unioninae</taxon>
        <taxon>Sinanodonta</taxon>
    </lineage>
</organism>
<feature type="transmembrane region" description="Helical" evidence="1">
    <location>
        <begin position="61"/>
        <end position="86"/>
    </location>
</feature>
<keyword evidence="3" id="KW-1185">Reference proteome</keyword>
<dbReference type="EMBL" id="JBJQND010000004">
    <property type="protein sequence ID" value="KAL3878643.1"/>
    <property type="molecule type" value="Genomic_DNA"/>
</dbReference>
<evidence type="ECO:0000256" key="1">
    <source>
        <dbReference type="SAM" id="Phobius"/>
    </source>
</evidence>
<feature type="transmembrane region" description="Helical" evidence="1">
    <location>
        <begin position="106"/>
        <end position="128"/>
    </location>
</feature>